<proteinExistence type="predicted"/>
<evidence type="ECO:0000256" key="1">
    <source>
        <dbReference type="ARBA" id="ARBA00022801"/>
    </source>
</evidence>
<dbReference type="Proteomes" id="UP000014909">
    <property type="component" value="Chromosome"/>
</dbReference>
<sequence>MGGNAVIQYLLYTSMFVGRAAPLWISTKDFSGVQKVIGHLQKDIERVTGVIPTIVNGDIQEKTAVIVGTTGHSPLIDKLISEGKVNAREISAKWDCHG</sequence>
<dbReference type="EMBL" id="CP004846">
    <property type="protein sequence ID" value="AGP79056.1"/>
    <property type="molecule type" value="Genomic_DNA"/>
</dbReference>
<dbReference type="PATRIC" id="fig|1300253.3.peg.3504"/>
<dbReference type="PANTHER" id="PTHR37842:SF2">
    <property type="entry name" value="GYLCOSYL HYDROLASE 115 C-TERMINAL DOMAIN-CONTAINING PROTEIN"/>
    <property type="match status" value="1"/>
</dbReference>
<dbReference type="AlphaFoldDB" id="S5AJ97"/>
<dbReference type="GO" id="GO:0005975">
    <property type="term" value="P:carbohydrate metabolic process"/>
    <property type="evidence" value="ECO:0007669"/>
    <property type="project" value="UniProtKB-ARBA"/>
</dbReference>
<evidence type="ECO:0000313" key="2">
    <source>
        <dbReference type="EMBL" id="AGP79056.1"/>
    </source>
</evidence>
<organism evidence="2 3">
    <name type="scientific">Alteromonas mediterranea 615</name>
    <dbReference type="NCBI Taxonomy" id="1300253"/>
    <lineage>
        <taxon>Bacteria</taxon>
        <taxon>Pseudomonadati</taxon>
        <taxon>Pseudomonadota</taxon>
        <taxon>Gammaproteobacteria</taxon>
        <taxon>Alteromonadales</taxon>
        <taxon>Alteromonadaceae</taxon>
        <taxon>Alteromonas/Salinimonas group</taxon>
        <taxon>Alteromonas</taxon>
    </lineage>
</organism>
<dbReference type="HOGENOM" id="CLU_2520289_0_0_6"/>
<dbReference type="BioCyc" id="AMAC1300253:G12YX-2689-MONOMER"/>
<reference evidence="2 3" key="1">
    <citation type="journal article" date="2013" name="Genome Biol. Evol.">
        <title>Genomic Diversity of "Deep Ecotype" Alteromonas macleodii Isolates: Evidence for Pan-Mediterranean Clonal Frames.</title>
        <authorList>
            <person name="Lopez-Perez M."/>
            <person name="Gonzaga A."/>
            <person name="Rodriguez-Valera F."/>
        </authorList>
    </citation>
    <scope>NUCLEOTIDE SEQUENCE [LARGE SCALE GENOMIC DNA]</scope>
    <source>
        <strain evidence="3">'English Channel 615'</strain>
    </source>
</reference>
<keyword evidence="1" id="KW-0378">Hydrolase</keyword>
<dbReference type="Gene3D" id="3.30.379.10">
    <property type="entry name" value="Chitobiase/beta-hexosaminidase domain 2-like"/>
    <property type="match status" value="1"/>
</dbReference>
<name>S5AJ97_9ALTE</name>
<dbReference type="GO" id="GO:0016787">
    <property type="term" value="F:hydrolase activity"/>
    <property type="evidence" value="ECO:0007669"/>
    <property type="project" value="UniProtKB-KW"/>
</dbReference>
<gene>
    <name evidence="2" type="ORF">I633_16735</name>
</gene>
<dbReference type="InterPro" id="IPR029018">
    <property type="entry name" value="Hex-like_dom2"/>
</dbReference>
<protein>
    <submittedName>
        <fullName evidence="2">Uncharacterized protein</fullName>
    </submittedName>
</protein>
<dbReference type="PANTHER" id="PTHR37842">
    <property type="match status" value="1"/>
</dbReference>
<accession>S5AJ97</accession>
<evidence type="ECO:0000313" key="3">
    <source>
        <dbReference type="Proteomes" id="UP000014909"/>
    </source>
</evidence>
<dbReference type="KEGG" id="amh:I633_16735"/>